<dbReference type="PANTHER" id="PTHR40696">
    <property type="entry name" value="DUF371 FAMILY PROTEIN"/>
    <property type="match status" value="1"/>
</dbReference>
<keyword evidence="2" id="KW-1185">Reference proteome</keyword>
<evidence type="ECO:0000313" key="1">
    <source>
        <dbReference type="EMBL" id="AFH42195.1"/>
    </source>
</evidence>
<dbReference type="Proteomes" id="UP000007391">
    <property type="component" value="Chromosome"/>
</dbReference>
<name>H9ZZN8_FERFK</name>
<sequence length="153" mass="17091">MPLREIKLIVAASDWIVAYGHYNVLATHRTTFEITKDNYLTKRGNCIIGIKSSKSLKDLSEDMKNNLRNSNTIVRLILYVDGKSDAVTCMGNENLILNSDSKIIVRKSGYIDGSTLCINADKSSNELSREVVKKLREGKKVTLGLIVYSLSLH</sequence>
<proteinExistence type="predicted"/>
<reference evidence="2" key="1">
    <citation type="submission" date="2012-03" db="EMBL/GenBank/DDBJ databases">
        <title>Fervidicoccus fontis complete genome analysis confirms its distinct phylogenetic position and predicts its environmental function.</title>
        <authorList>
            <person name="Lebedinsky A.V."/>
            <person name="Mardanov A.V."/>
            <person name="Gumerov V.M."/>
            <person name="Beletsky A.V."/>
            <person name="Kublanov I.V."/>
            <person name="Perevalova A.A."/>
            <person name="Bonch-Osmolovskaya E.A."/>
            <person name="Ravin N.V."/>
            <person name="Skryabin K.G."/>
        </authorList>
    </citation>
    <scope>NUCLEOTIDE SEQUENCE [LARGE SCALE GENOMIC DNA]</scope>
    <source>
        <strain evidence="2">DSM 19380 / VKM B-2539 / Kam940</strain>
    </source>
</reference>
<dbReference type="AlphaFoldDB" id="H9ZZN8"/>
<organism evidence="1 2">
    <name type="scientific">Fervidicoccus fontis (strain DSM 19380 / JCM 18336 / VKM B-2539 / Kam940)</name>
    <dbReference type="NCBI Taxonomy" id="1163730"/>
    <lineage>
        <taxon>Archaea</taxon>
        <taxon>Thermoproteota</taxon>
        <taxon>Thermoprotei</taxon>
        <taxon>Fervidicoccales</taxon>
        <taxon>Fervidicoccaceae</taxon>
        <taxon>Fervidicoccus</taxon>
    </lineage>
</organism>
<protein>
    <recommendedName>
        <fullName evidence="3">DUF371 domain-containing protein</fullName>
    </recommendedName>
</protein>
<evidence type="ECO:0000313" key="2">
    <source>
        <dbReference type="Proteomes" id="UP000007391"/>
    </source>
</evidence>
<evidence type="ECO:0008006" key="3">
    <source>
        <dbReference type="Google" id="ProtNLM"/>
    </source>
</evidence>
<dbReference type="PANTHER" id="PTHR40696:SF1">
    <property type="entry name" value="DUF371 DOMAIN-CONTAINING PROTEIN"/>
    <property type="match status" value="1"/>
</dbReference>
<dbReference type="InterPro" id="IPR023131">
    <property type="entry name" value="Mth639-like_dom_sf"/>
</dbReference>
<dbReference type="STRING" id="1163730.FFONT_0204"/>
<dbReference type="Pfam" id="PF04027">
    <property type="entry name" value="DUF371"/>
    <property type="match status" value="1"/>
</dbReference>
<dbReference type="InterPro" id="IPR007171">
    <property type="entry name" value="DUF371"/>
</dbReference>
<dbReference type="eggNOG" id="arCOG04171">
    <property type="taxonomic scope" value="Archaea"/>
</dbReference>
<dbReference type="KEGG" id="ffo:FFONT_0204"/>
<dbReference type="InParanoid" id="H9ZZN8"/>
<accession>H9ZZN8</accession>
<dbReference type="Gene3D" id="2.60.120.630">
    <property type="entry name" value="mth639 domain like"/>
    <property type="match status" value="1"/>
</dbReference>
<reference evidence="1 2" key="2">
    <citation type="journal article" date="2014" name="Extremophiles">
        <title>Analysis of the complete genome of Fervidococcus fontis confirms the distinct phylogenetic position of the order Fervidicoccales and suggests its environmental function.</title>
        <authorList>
            <person name="Lebedinsky A.V."/>
            <person name="Mardanov A.V."/>
            <person name="Kublanov I.V."/>
            <person name="Gumerov V.M."/>
            <person name="Beletsky A.V."/>
            <person name="Perevalova A.A."/>
            <person name="Bidzhieva S.Kh."/>
            <person name="Bonch-Osmolovskaya E.A."/>
            <person name="Skryabin K.G."/>
            <person name="Ravin N.V."/>
        </authorList>
    </citation>
    <scope>NUCLEOTIDE SEQUENCE [LARGE SCALE GENOMIC DNA]</scope>
    <source>
        <strain evidence="2">DSM 19380 / VKM B-2539 / Kam940</strain>
    </source>
</reference>
<dbReference type="HOGENOM" id="CLU_135994_0_0_2"/>
<dbReference type="EMBL" id="CP003423">
    <property type="protein sequence ID" value="AFH42195.1"/>
    <property type="molecule type" value="Genomic_DNA"/>
</dbReference>
<gene>
    <name evidence="1" type="ordered locus">FFONT_0204</name>
</gene>